<dbReference type="EMBL" id="CP109965">
    <property type="protein sequence ID" value="WAJ69836.1"/>
    <property type="molecule type" value="Genomic_DNA"/>
</dbReference>
<accession>A0ABY7ANH5</accession>
<evidence type="ECO:0008006" key="5">
    <source>
        <dbReference type="Google" id="ProtNLM"/>
    </source>
</evidence>
<dbReference type="Proteomes" id="UP001163726">
    <property type="component" value="Chromosome"/>
</dbReference>
<keyword evidence="2" id="KW-1133">Transmembrane helix</keyword>
<sequence length="136" mass="14658">MSKQFDSTESAPSADENLAEGADVSSPTFSESVNVLVLQYKALWLNYLASAAERTDTALKAVFIILALTLLAVILVAGVWFGLVAFLGVGLVQLGLNWWMTGAILLALNLLIILLVIRSLRAAFKEIKQAVFSTES</sequence>
<keyword evidence="2" id="KW-0472">Membrane</keyword>
<keyword evidence="4" id="KW-1185">Reference proteome</keyword>
<evidence type="ECO:0000313" key="3">
    <source>
        <dbReference type="EMBL" id="WAJ69836.1"/>
    </source>
</evidence>
<feature type="compositionally biased region" description="Polar residues" evidence="1">
    <location>
        <begin position="1"/>
        <end position="11"/>
    </location>
</feature>
<keyword evidence="2" id="KW-0812">Transmembrane</keyword>
<gene>
    <name evidence="3" type="ORF">OLW01_11845</name>
</gene>
<feature type="transmembrane region" description="Helical" evidence="2">
    <location>
        <begin position="98"/>
        <end position="117"/>
    </location>
</feature>
<proteinExistence type="predicted"/>
<reference evidence="3" key="1">
    <citation type="submission" date="2022-10" db="EMBL/GenBank/DDBJ databases">
        <title>Catenovulum adriacola sp. nov. isolated in the Harbour of Susak.</title>
        <authorList>
            <person name="Schoch T."/>
            <person name="Reich S.J."/>
            <person name="Stoeferle S."/>
            <person name="Flaiz M."/>
            <person name="Kazda M."/>
            <person name="Riedel C.U."/>
            <person name="Duerre P."/>
        </authorList>
    </citation>
    <scope>NUCLEOTIDE SEQUENCE</scope>
    <source>
        <strain evidence="3">TS8</strain>
    </source>
</reference>
<evidence type="ECO:0000256" key="1">
    <source>
        <dbReference type="SAM" id="MobiDB-lite"/>
    </source>
</evidence>
<protein>
    <recommendedName>
        <fullName evidence="5">Superfamily III holin-X</fullName>
    </recommendedName>
</protein>
<evidence type="ECO:0000256" key="2">
    <source>
        <dbReference type="SAM" id="Phobius"/>
    </source>
</evidence>
<organism evidence="3 4">
    <name type="scientific">Catenovulum adriaticum</name>
    <dbReference type="NCBI Taxonomy" id="2984846"/>
    <lineage>
        <taxon>Bacteria</taxon>
        <taxon>Pseudomonadati</taxon>
        <taxon>Pseudomonadota</taxon>
        <taxon>Gammaproteobacteria</taxon>
        <taxon>Alteromonadales</taxon>
        <taxon>Alteromonadaceae</taxon>
        <taxon>Catenovulum</taxon>
    </lineage>
</organism>
<name>A0ABY7ANH5_9ALTE</name>
<feature type="transmembrane region" description="Helical" evidence="2">
    <location>
        <begin position="62"/>
        <end position="92"/>
    </location>
</feature>
<dbReference type="RefSeq" id="WP_268074130.1">
    <property type="nucleotide sequence ID" value="NZ_CP109965.1"/>
</dbReference>
<evidence type="ECO:0000313" key="4">
    <source>
        <dbReference type="Proteomes" id="UP001163726"/>
    </source>
</evidence>
<feature type="region of interest" description="Disordered" evidence="1">
    <location>
        <begin position="1"/>
        <end position="23"/>
    </location>
</feature>